<keyword evidence="3" id="KW-1185">Reference proteome</keyword>
<feature type="region of interest" description="Disordered" evidence="1">
    <location>
        <begin position="201"/>
        <end position="257"/>
    </location>
</feature>
<reference evidence="2 3" key="1">
    <citation type="journal article" date="2001" name="Proc. Natl. Acad. Sci. U.S.A.">
        <title>An Epstein-Barr-related herpesvirus from marmoset lymphomas.</title>
        <authorList>
            <person name="Cho Y."/>
            <person name="Ramer J."/>
            <person name="Rivailler P."/>
            <person name="Quink C."/>
            <person name="Garber R.L."/>
            <person name="Beier D.R."/>
            <person name="Wang F."/>
        </authorList>
    </citation>
    <scope>NUCLEOTIDE SEQUENCE [LARGE SCALE GENOMIC DNA]</scope>
    <source>
        <strain evidence="2 3">CJ0149</strain>
    </source>
</reference>
<evidence type="ECO:0000313" key="3">
    <source>
        <dbReference type="Proteomes" id="UP000202809"/>
    </source>
</evidence>
<dbReference type="RefSeq" id="NP_733865.1">
    <property type="nucleotide sequence ID" value="NC_004367.1"/>
</dbReference>
<reference evidence="2 3" key="2">
    <citation type="journal article" date="2002" name="J. Virol.">
        <title>Complete genomic sequence of an Epstein-Barr virus-related herpesvirus naturally infecting a new world primate: a defining point in the evolution of oncogenic lymphocryptoviruses.</title>
        <authorList>
            <person name="Rivailler P."/>
            <person name="Cho Y.G."/>
            <person name="Wang F."/>
        </authorList>
    </citation>
    <scope>NUCLEOTIDE SEQUENCE [LARGE SCALE GENOMIC DNA]</scope>
    <source>
        <strain evidence="2 3">CJ0149</strain>
    </source>
</reference>
<dbReference type="EMBL" id="AF319782">
    <property type="protein sequence ID" value="AAK38220.1"/>
    <property type="molecule type" value="Genomic_DNA"/>
</dbReference>
<proteinExistence type="predicted"/>
<dbReference type="OrthoDB" id="20832at10239"/>
<accession>Q993J8</accession>
<dbReference type="KEGG" id="vg:955881"/>
<dbReference type="GeneID" id="955881"/>
<dbReference type="Pfam" id="PF01646">
    <property type="entry name" value="Herpes_UL24"/>
    <property type="match status" value="1"/>
</dbReference>
<evidence type="ECO:0000256" key="1">
    <source>
        <dbReference type="SAM" id="MobiDB-lite"/>
    </source>
</evidence>
<protein>
    <submittedName>
        <fullName evidence="2">ORF12</fullName>
    </submittedName>
</protein>
<name>Q993J8_9GAMA</name>
<sequence length="257" mass="28971">MDPTRGLNAISQEERSTFAKIPKKRMIAGIRAHTRFYKKLLSFSDFGEVADFIGICNQPPTYTTFKIFIEVTLGRRRADCVIVTFEADICRCFIIELKTCMRHASNPVSVTRRIQRHEGISQLSDCVTFLLEACSTRDIDNKCTVSLHPVLLLKNQRTLKTVHIEFPQFSQLGTAVSVSRLLSLLDRAHDGTLRARLCEQLSNPPPRRSRIQLGTKREKHVACPPRGDPPGGSNEPHGPSGWLESILIRNKSRPPQV</sequence>
<organism evidence="2 3">
    <name type="scientific">callitrichine gammaherpesvirus 3</name>
    <name type="common">Marmoset lymphocryptovirus</name>
    <dbReference type="NCBI Taxonomy" id="106331"/>
    <lineage>
        <taxon>Viruses</taxon>
        <taxon>Duplodnaviria</taxon>
        <taxon>Heunggongvirae</taxon>
        <taxon>Peploviricota</taxon>
        <taxon>Herviviricetes</taxon>
        <taxon>Herpesvirales</taxon>
        <taxon>Orthoherpesviridae</taxon>
        <taxon>Gammaherpesvirinae</taxon>
        <taxon>Lymphocryptovirus</taxon>
        <taxon>Lymphocryptovirus callitrichinegamma3</taxon>
    </lineage>
</organism>
<dbReference type="InterPro" id="IPR002580">
    <property type="entry name" value="Herpes_UL24"/>
</dbReference>
<dbReference type="Proteomes" id="UP000202809">
    <property type="component" value="Segment"/>
</dbReference>
<evidence type="ECO:0000313" key="2">
    <source>
        <dbReference type="EMBL" id="AAK38220.1"/>
    </source>
</evidence>